<keyword evidence="2" id="KW-0378">Hydrolase</keyword>
<proteinExistence type="predicted"/>
<dbReference type="SUPFAM" id="SSF53474">
    <property type="entry name" value="alpha/beta-Hydrolases"/>
    <property type="match status" value="1"/>
</dbReference>
<dbReference type="AlphaFoldDB" id="A0A927BYU8"/>
<sequence length="390" mass="43039">MGDGSKSYERIPYLIFYQDKSPFKETYAGPLDYGALKAHHLKPAQPKSNNVILFMHPIGGGEYLPMVVALAKAGFPVIYCQSRYAGNDSALIMEKVAIDMANCIRHAKAEFGYENVILAAWSGGGSLSLFYQSQAENPTITETPAGDSVDLTIQGLIPADGIMVLAAHVSRAHTLTEWLDASILDESNPDNKDPELDLYNPNNPNQPPYSEEFLQRYRAAQIARNRKISAWAKAKLEGLKAKGRPNDEFGFVVHGTMADPRWLDPSVDPNDRRENWCFLGDPQVVNNGPVGLARFSTLRSWLSQWSYDDSNADGVAAAAKVSVPVMVVGNSADDACTPSHTHRLFNAVRHEDKELHEIKGATHYYFGQPEQLKEAVALCADWLGRKGFVD</sequence>
<evidence type="ECO:0000313" key="3">
    <source>
        <dbReference type="Proteomes" id="UP000610558"/>
    </source>
</evidence>
<evidence type="ECO:0000313" key="2">
    <source>
        <dbReference type="EMBL" id="MBD2858088.1"/>
    </source>
</evidence>
<dbReference type="Proteomes" id="UP000610558">
    <property type="component" value="Unassembled WGS sequence"/>
</dbReference>
<reference evidence="2" key="1">
    <citation type="submission" date="2020-09" db="EMBL/GenBank/DDBJ databases">
        <authorList>
            <person name="Yoon J.-W."/>
        </authorList>
    </citation>
    <scope>NUCLEOTIDE SEQUENCE</scope>
    <source>
        <strain evidence="2">KMU-158</strain>
    </source>
</reference>
<accession>A0A927BYU8</accession>
<dbReference type="Gene3D" id="3.40.50.1820">
    <property type="entry name" value="alpha/beta hydrolase"/>
    <property type="match status" value="1"/>
</dbReference>
<dbReference type="GO" id="GO:0016787">
    <property type="term" value="F:hydrolase activity"/>
    <property type="evidence" value="ECO:0007669"/>
    <property type="project" value="UniProtKB-KW"/>
</dbReference>
<protein>
    <submittedName>
        <fullName evidence="2">Alpha/beta fold hydrolase</fullName>
    </submittedName>
</protein>
<comment type="caution">
    <text evidence="2">The sequence shown here is derived from an EMBL/GenBank/DDBJ whole genome shotgun (WGS) entry which is preliminary data.</text>
</comment>
<feature type="region of interest" description="Disordered" evidence="1">
    <location>
        <begin position="186"/>
        <end position="205"/>
    </location>
</feature>
<dbReference type="RefSeq" id="WP_190762492.1">
    <property type="nucleotide sequence ID" value="NZ_JACXLD010000001.1"/>
</dbReference>
<gene>
    <name evidence="2" type="ORF">IB286_03640</name>
</gene>
<name>A0A927BYU8_9GAMM</name>
<dbReference type="EMBL" id="JACXLD010000001">
    <property type="protein sequence ID" value="MBD2858088.1"/>
    <property type="molecule type" value="Genomic_DNA"/>
</dbReference>
<organism evidence="2 3">
    <name type="scientific">Spongiibacter pelagi</name>
    <dbReference type="NCBI Taxonomy" id="2760804"/>
    <lineage>
        <taxon>Bacteria</taxon>
        <taxon>Pseudomonadati</taxon>
        <taxon>Pseudomonadota</taxon>
        <taxon>Gammaproteobacteria</taxon>
        <taxon>Cellvibrionales</taxon>
        <taxon>Spongiibacteraceae</taxon>
        <taxon>Spongiibacter</taxon>
    </lineage>
</organism>
<dbReference type="InterPro" id="IPR029058">
    <property type="entry name" value="AB_hydrolase_fold"/>
</dbReference>
<evidence type="ECO:0000256" key="1">
    <source>
        <dbReference type="SAM" id="MobiDB-lite"/>
    </source>
</evidence>
<keyword evidence="3" id="KW-1185">Reference proteome</keyword>